<name>A0A7S2SV45_9STRA</name>
<evidence type="ECO:0000313" key="1">
    <source>
        <dbReference type="EMBL" id="CAD9709771.1"/>
    </source>
</evidence>
<dbReference type="InterPro" id="IPR027417">
    <property type="entry name" value="P-loop_NTPase"/>
</dbReference>
<evidence type="ECO:0008006" key="2">
    <source>
        <dbReference type="Google" id="ProtNLM"/>
    </source>
</evidence>
<reference evidence="1" key="1">
    <citation type="submission" date="2021-01" db="EMBL/GenBank/DDBJ databases">
        <authorList>
            <person name="Corre E."/>
            <person name="Pelletier E."/>
            <person name="Niang G."/>
            <person name="Scheremetjew M."/>
            <person name="Finn R."/>
            <person name="Kale V."/>
            <person name="Holt S."/>
            <person name="Cochrane G."/>
            <person name="Meng A."/>
            <person name="Brown T."/>
            <person name="Cohen L."/>
        </authorList>
    </citation>
    <scope>NUCLEOTIDE SEQUENCE</scope>
    <source>
        <strain evidence="1">CCMP1243</strain>
    </source>
</reference>
<sequence length="253" mass="29419">MSSRPPVYSSCLALEQEVMTRSITFLMNENWLLGGRDMPQRVALCNHFLNVVLFRDPIARIISHINYMQAVKSKMPSDVLSFVELAPIITNNYYVRVLLGENTYRRPMMNITEADLSMALHILDTFDIIMVLETLDLQGPIIIRRGFGWEKNKVLSMNSRRNPRQGPSTDHLSDVEKQILRERNELDYRLYRHAAEKAELDYEFFRQVQYISERGKQLVSDSPHWKAFPSLYDNSIHCAQTCGYICHIRLSSS</sequence>
<proteinExistence type="predicted"/>
<dbReference type="EMBL" id="HBHJ01031412">
    <property type="protein sequence ID" value="CAD9709771.1"/>
    <property type="molecule type" value="Transcribed_RNA"/>
</dbReference>
<protein>
    <recommendedName>
        <fullName evidence="2">Protein-tyrosine sulfotransferase</fullName>
    </recommendedName>
</protein>
<dbReference type="Gene3D" id="3.40.50.300">
    <property type="entry name" value="P-loop containing nucleotide triphosphate hydrolases"/>
    <property type="match status" value="1"/>
</dbReference>
<gene>
    <name evidence="1" type="ORF">RMAR1173_LOCUS20764</name>
</gene>
<accession>A0A7S2SV45</accession>
<organism evidence="1">
    <name type="scientific">Rhizochromulina marina</name>
    <dbReference type="NCBI Taxonomy" id="1034831"/>
    <lineage>
        <taxon>Eukaryota</taxon>
        <taxon>Sar</taxon>
        <taxon>Stramenopiles</taxon>
        <taxon>Ochrophyta</taxon>
        <taxon>Dictyochophyceae</taxon>
        <taxon>Rhizochromulinales</taxon>
        <taxon>Rhizochromulina</taxon>
    </lineage>
</organism>
<dbReference type="AlphaFoldDB" id="A0A7S2SV45"/>